<dbReference type="PANTHER" id="PTHR46797">
    <property type="entry name" value="HTH-TYPE TRANSCRIPTIONAL REGULATOR"/>
    <property type="match status" value="1"/>
</dbReference>
<dbReference type="CDD" id="cd00093">
    <property type="entry name" value="HTH_XRE"/>
    <property type="match status" value="1"/>
</dbReference>
<reference evidence="3 4" key="1">
    <citation type="submission" date="2020-02" db="EMBL/GenBank/DDBJ databases">
        <title>Whole-genome analyses of novel actinobacteria.</title>
        <authorList>
            <person name="Sahin N."/>
        </authorList>
    </citation>
    <scope>NUCLEOTIDE SEQUENCE [LARGE SCALE GENOMIC DNA]</scope>
    <source>
        <strain evidence="3 4">KC13</strain>
    </source>
</reference>
<dbReference type="PROSITE" id="PS50943">
    <property type="entry name" value="HTH_CROC1"/>
    <property type="match status" value="1"/>
</dbReference>
<dbReference type="Proteomes" id="UP000483261">
    <property type="component" value="Unassembled WGS sequence"/>
</dbReference>
<dbReference type="EMBL" id="JAALAA010000007">
    <property type="protein sequence ID" value="NGN93165.1"/>
    <property type="molecule type" value="Genomic_DNA"/>
</dbReference>
<name>A0A6M1QTM2_9ACTN</name>
<dbReference type="Gene3D" id="1.10.260.40">
    <property type="entry name" value="lambda repressor-like DNA-binding domains"/>
    <property type="match status" value="1"/>
</dbReference>
<dbReference type="GO" id="GO:0003677">
    <property type="term" value="F:DNA binding"/>
    <property type="evidence" value="ECO:0007669"/>
    <property type="project" value="UniProtKB-KW"/>
</dbReference>
<dbReference type="PANTHER" id="PTHR46797:SF1">
    <property type="entry name" value="METHYLPHOSPHONATE SYNTHASE"/>
    <property type="match status" value="1"/>
</dbReference>
<gene>
    <name evidence="3" type="ORF">G5C66_10505</name>
</gene>
<evidence type="ECO:0000313" key="3">
    <source>
        <dbReference type="EMBL" id="NGN93165.1"/>
    </source>
</evidence>
<keyword evidence="1" id="KW-0238">DNA-binding</keyword>
<proteinExistence type="predicted"/>
<comment type="caution">
    <text evidence="3">The sequence shown here is derived from an EMBL/GenBank/DDBJ whole genome shotgun (WGS) entry which is preliminary data.</text>
</comment>
<keyword evidence="4" id="KW-1185">Reference proteome</keyword>
<dbReference type="GO" id="GO:0005829">
    <property type="term" value="C:cytosol"/>
    <property type="evidence" value="ECO:0007669"/>
    <property type="project" value="TreeGrafter"/>
</dbReference>
<dbReference type="SMART" id="SM00530">
    <property type="entry name" value="HTH_XRE"/>
    <property type="match status" value="1"/>
</dbReference>
<accession>A0A6M1QTM2</accession>
<dbReference type="InterPro" id="IPR050807">
    <property type="entry name" value="TransReg_Diox_bact_type"/>
</dbReference>
<dbReference type="InterPro" id="IPR001387">
    <property type="entry name" value="Cro/C1-type_HTH"/>
</dbReference>
<protein>
    <submittedName>
        <fullName evidence="3">Helix-turn-helix transcriptional regulator</fullName>
    </submittedName>
</protein>
<evidence type="ECO:0000259" key="2">
    <source>
        <dbReference type="PROSITE" id="PS50943"/>
    </source>
</evidence>
<dbReference type="RefSeq" id="WP_165110893.1">
    <property type="nucleotide sequence ID" value="NZ_JAALAA010000007.1"/>
</dbReference>
<sequence length="403" mass="43822">MTTQFTVGERIAWYRRRRGLSQDVLAGRVGRTADWLSKIENGRIDLDRLSVLRLIADALDITLADLIAEPSLLAWTEDSGQHTVPALRSVLMDYRPGTGFRSAPTTDPTTLEELVARLDDAWSAYQAARFGHVTAQLAALIPDAKSAVAAYDGDDSRIASGRLALAYHLAATLLTKLGETDLAWTASNRGMEAAQLSENPLVIGSLLRSLSHSLQSAGEYTEAARLTHDAIAFLDPYMASAGRTLTSVYGTALLAGSMAAARADDRTTVRDFLDGATRAAKRLGSDHNLMWTAFGPTNVAIHRVSTSMELGDLQVALSLGPTLDTSGVPTERRVRHALELSRAYSNANQRDDAPATILEAEQAAPEQVRYHYLSRHLVQTWIRTQRGKPPLRLVELAERVGVA</sequence>
<dbReference type="InterPro" id="IPR010982">
    <property type="entry name" value="Lambda_DNA-bd_dom_sf"/>
</dbReference>
<evidence type="ECO:0000313" key="4">
    <source>
        <dbReference type="Proteomes" id="UP000483261"/>
    </source>
</evidence>
<dbReference type="AlphaFoldDB" id="A0A6M1QTM2"/>
<dbReference type="SUPFAM" id="SSF47413">
    <property type="entry name" value="lambda repressor-like DNA-binding domains"/>
    <property type="match status" value="1"/>
</dbReference>
<feature type="domain" description="HTH cro/C1-type" evidence="2">
    <location>
        <begin position="14"/>
        <end position="66"/>
    </location>
</feature>
<evidence type="ECO:0000256" key="1">
    <source>
        <dbReference type="ARBA" id="ARBA00023125"/>
    </source>
</evidence>
<organism evidence="3 4">
    <name type="scientific">Nocardioides turkmenicus</name>
    <dbReference type="NCBI Taxonomy" id="2711220"/>
    <lineage>
        <taxon>Bacteria</taxon>
        <taxon>Bacillati</taxon>
        <taxon>Actinomycetota</taxon>
        <taxon>Actinomycetes</taxon>
        <taxon>Propionibacteriales</taxon>
        <taxon>Nocardioidaceae</taxon>
        <taxon>Nocardioides</taxon>
    </lineage>
</organism>
<dbReference type="Pfam" id="PF13560">
    <property type="entry name" value="HTH_31"/>
    <property type="match status" value="1"/>
</dbReference>
<dbReference type="GO" id="GO:0003700">
    <property type="term" value="F:DNA-binding transcription factor activity"/>
    <property type="evidence" value="ECO:0007669"/>
    <property type="project" value="TreeGrafter"/>
</dbReference>